<accession>A0A9E7N4A0</accession>
<organism evidence="1 2">
    <name type="scientific">Brevundimonas phage vB_BpoS-Gurke</name>
    <dbReference type="NCBI Taxonomy" id="2948599"/>
    <lineage>
        <taxon>Viruses</taxon>
        <taxon>Duplodnaviria</taxon>
        <taxon>Heunggongvirae</taxon>
        <taxon>Uroviricota</taxon>
        <taxon>Caudoviricetes</taxon>
        <taxon>Jeanschmidtviridae</taxon>
        <taxon>Kikimoravirus</taxon>
        <taxon>Kikimoravirus gurke</taxon>
    </lineage>
</organism>
<gene>
    <name evidence="1" type="ORF">GURKE_00780</name>
</gene>
<keyword evidence="2" id="KW-1185">Reference proteome</keyword>
<proteinExistence type="predicted"/>
<reference evidence="1" key="1">
    <citation type="submission" date="2022-04" db="EMBL/GenBank/DDBJ databases">
        <authorList>
            <person name="Friedrich I."/>
            <person name="Schneider D."/>
            <person name="Poehlein A."/>
            <person name="Hertel R."/>
            <person name="Daniel R."/>
        </authorList>
    </citation>
    <scope>NUCLEOTIDE SEQUENCE</scope>
</reference>
<name>A0A9E7N4A0_9CAUD</name>
<evidence type="ECO:0000313" key="2">
    <source>
        <dbReference type="Proteomes" id="UP001055634"/>
    </source>
</evidence>
<protein>
    <submittedName>
        <fullName evidence="1">Uncharacterized protein</fullName>
    </submittedName>
</protein>
<evidence type="ECO:0000313" key="1">
    <source>
        <dbReference type="EMBL" id="UTC28109.1"/>
    </source>
</evidence>
<sequence>MGKKSKQRYEVWFAEDPFYMTLRERTVLFMIKSGSIRHTPIVGYCRIQDGVPLRGPDDPLMTFSRRLWRERQDS</sequence>
<dbReference type="Proteomes" id="UP001055634">
    <property type="component" value="Segment"/>
</dbReference>
<dbReference type="EMBL" id="ON529850">
    <property type="protein sequence ID" value="UTC28109.1"/>
    <property type="molecule type" value="Genomic_DNA"/>
</dbReference>